<dbReference type="GO" id="GO:0016787">
    <property type="term" value="F:hydrolase activity"/>
    <property type="evidence" value="ECO:0007669"/>
    <property type="project" value="UniProtKB-KW"/>
</dbReference>
<reference evidence="4 5" key="1">
    <citation type="journal article" date="2019" name="Int. J. Syst. Evol. Microbiol.">
        <title>The Global Catalogue of Microorganisms (GCM) 10K type strain sequencing project: providing services to taxonomists for standard genome sequencing and annotation.</title>
        <authorList>
            <consortium name="The Broad Institute Genomics Platform"/>
            <consortium name="The Broad Institute Genome Sequencing Center for Infectious Disease"/>
            <person name="Wu L."/>
            <person name="Ma J."/>
        </authorList>
    </citation>
    <scope>NUCLEOTIDE SEQUENCE [LARGE SCALE GENOMIC DNA]</scope>
    <source>
        <strain evidence="4 5">JCM 14193</strain>
    </source>
</reference>
<dbReference type="SUPFAM" id="SSF53590">
    <property type="entry name" value="Nucleoside hydrolase"/>
    <property type="match status" value="1"/>
</dbReference>
<dbReference type="InterPro" id="IPR036452">
    <property type="entry name" value="Ribo_hydro-like"/>
</dbReference>
<dbReference type="RefSeq" id="WP_343784427.1">
    <property type="nucleotide sequence ID" value="NZ_BAAACZ010000027.1"/>
</dbReference>
<dbReference type="Proteomes" id="UP001500740">
    <property type="component" value="Unassembled WGS sequence"/>
</dbReference>
<dbReference type="InterPro" id="IPR001910">
    <property type="entry name" value="Inosine/uridine_hydrolase_dom"/>
</dbReference>
<feature type="domain" description="Inosine/uridine-preferring nucleoside hydrolase" evidence="3">
    <location>
        <begin position="6"/>
        <end position="305"/>
    </location>
</feature>
<evidence type="ECO:0000313" key="5">
    <source>
        <dbReference type="Proteomes" id="UP001500740"/>
    </source>
</evidence>
<keyword evidence="1 4" id="KW-0378">Hydrolase</keyword>
<dbReference type="CDD" id="cd02651">
    <property type="entry name" value="nuc_hydro_IU_UC_XIUA"/>
    <property type="match status" value="1"/>
</dbReference>
<dbReference type="PANTHER" id="PTHR12304:SF4">
    <property type="entry name" value="URIDINE NUCLEOSIDASE"/>
    <property type="match status" value="1"/>
</dbReference>
<evidence type="ECO:0000256" key="1">
    <source>
        <dbReference type="ARBA" id="ARBA00022801"/>
    </source>
</evidence>
<accession>A0ABN1A7W3</accession>
<evidence type="ECO:0000259" key="3">
    <source>
        <dbReference type="Pfam" id="PF01156"/>
    </source>
</evidence>
<keyword evidence="5" id="KW-1185">Reference proteome</keyword>
<evidence type="ECO:0000313" key="4">
    <source>
        <dbReference type="EMBL" id="GAA0469797.1"/>
    </source>
</evidence>
<dbReference type="EMBL" id="BAAACZ010000027">
    <property type="protein sequence ID" value="GAA0469797.1"/>
    <property type="molecule type" value="Genomic_DNA"/>
</dbReference>
<sequence length="313" mass="34146">MGKTPVIIDCDPGIDDVMMLLLALRHESIDVKLITTSAGNQTQDKVVDNALRFVSYIGEEVEIARGLDKPMLRDLVIADHIHGETGIGGVELPDPDFEVSDRTAIEAMVSVLNEASEPITIVATGPLTNVGALLLAHPEVKPKIKQIVLMGGAARGGNVTPKAEFNMFVDPEAAEIVMQSGVPVVKCGLDVTHQAYLDQMDLRLLKVSGTELSETLYEMLAFYKDAQATSPFLEPYHAEVVRLHDLCAIAYVIDPSLFKGDDYFVTVESSGAYTTGATVVDHLRTLGEEPNAHVLHSVDRKRFVELFYSVLEE</sequence>
<dbReference type="Pfam" id="PF01156">
    <property type="entry name" value="IU_nuc_hydro"/>
    <property type="match status" value="1"/>
</dbReference>
<organism evidence="4 5">
    <name type="scientific">Alkalibacillus silvisoli</name>
    <dbReference type="NCBI Taxonomy" id="392823"/>
    <lineage>
        <taxon>Bacteria</taxon>
        <taxon>Bacillati</taxon>
        <taxon>Bacillota</taxon>
        <taxon>Bacilli</taxon>
        <taxon>Bacillales</taxon>
        <taxon>Bacillaceae</taxon>
        <taxon>Alkalibacillus</taxon>
    </lineage>
</organism>
<keyword evidence="2" id="KW-0326">Glycosidase</keyword>
<dbReference type="PANTHER" id="PTHR12304">
    <property type="entry name" value="INOSINE-URIDINE PREFERRING NUCLEOSIDE HYDROLASE"/>
    <property type="match status" value="1"/>
</dbReference>
<dbReference type="InterPro" id="IPR023186">
    <property type="entry name" value="IUNH"/>
</dbReference>
<proteinExistence type="predicted"/>
<evidence type="ECO:0000256" key="2">
    <source>
        <dbReference type="ARBA" id="ARBA00023295"/>
    </source>
</evidence>
<dbReference type="Gene3D" id="3.90.245.10">
    <property type="entry name" value="Ribonucleoside hydrolase-like"/>
    <property type="match status" value="1"/>
</dbReference>
<gene>
    <name evidence="4" type="primary">rihA</name>
    <name evidence="4" type="ORF">GCM10008935_27100</name>
</gene>
<name>A0ABN1A7W3_9BACI</name>
<protein>
    <submittedName>
        <fullName evidence="4">Pyrimidine-specific ribonucleoside hydrolase RihA</fullName>
    </submittedName>
</protein>
<comment type="caution">
    <text evidence="4">The sequence shown here is derived from an EMBL/GenBank/DDBJ whole genome shotgun (WGS) entry which is preliminary data.</text>
</comment>